<keyword evidence="4 6" id="KW-0472">Membrane</keyword>
<keyword evidence="2 6" id="KW-0812">Transmembrane</keyword>
<feature type="transmembrane region" description="Helical" evidence="6">
    <location>
        <begin position="17"/>
        <end position="38"/>
    </location>
</feature>
<dbReference type="EMBL" id="JACTNF010000011">
    <property type="protein sequence ID" value="MBO1075322.1"/>
    <property type="molecule type" value="Genomic_DNA"/>
</dbReference>
<evidence type="ECO:0000313" key="9">
    <source>
        <dbReference type="Proteomes" id="UP001518990"/>
    </source>
</evidence>
<dbReference type="Pfam" id="PF13103">
    <property type="entry name" value="TonB_2"/>
    <property type="match status" value="1"/>
</dbReference>
<comment type="caution">
    <text evidence="8">The sequence shown here is derived from an EMBL/GenBank/DDBJ whole genome shotgun (WGS) entry which is preliminary data.</text>
</comment>
<comment type="subcellular location">
    <subcellularLocation>
        <location evidence="1">Membrane</location>
        <topology evidence="1">Single-pass membrane protein</topology>
    </subcellularLocation>
</comment>
<dbReference type="PROSITE" id="PS52015">
    <property type="entry name" value="TONB_CTD"/>
    <property type="match status" value="1"/>
</dbReference>
<evidence type="ECO:0000313" key="8">
    <source>
        <dbReference type="EMBL" id="MBO1075322.1"/>
    </source>
</evidence>
<evidence type="ECO:0000256" key="4">
    <source>
        <dbReference type="ARBA" id="ARBA00023136"/>
    </source>
</evidence>
<feature type="region of interest" description="Disordered" evidence="5">
    <location>
        <begin position="68"/>
        <end position="219"/>
    </location>
</feature>
<dbReference type="InterPro" id="IPR037682">
    <property type="entry name" value="TonB_C"/>
</dbReference>
<feature type="compositionally biased region" description="Pro residues" evidence="5">
    <location>
        <begin position="105"/>
        <end position="121"/>
    </location>
</feature>
<gene>
    <name evidence="8" type="ORF">IAI60_11965</name>
</gene>
<evidence type="ECO:0000256" key="5">
    <source>
        <dbReference type="SAM" id="MobiDB-lite"/>
    </source>
</evidence>
<accession>A0ABS3KCY1</accession>
<feature type="compositionally biased region" description="Low complexity" evidence="5">
    <location>
        <begin position="83"/>
        <end position="104"/>
    </location>
</feature>
<evidence type="ECO:0000259" key="7">
    <source>
        <dbReference type="PROSITE" id="PS52015"/>
    </source>
</evidence>
<dbReference type="NCBIfam" id="TIGR01352">
    <property type="entry name" value="tonB_Cterm"/>
    <property type="match status" value="1"/>
</dbReference>
<evidence type="ECO:0000256" key="2">
    <source>
        <dbReference type="ARBA" id="ARBA00022692"/>
    </source>
</evidence>
<dbReference type="Proteomes" id="UP001518990">
    <property type="component" value="Unassembled WGS sequence"/>
</dbReference>
<evidence type="ECO:0000256" key="3">
    <source>
        <dbReference type="ARBA" id="ARBA00022989"/>
    </source>
</evidence>
<sequence length="313" mass="32300">MTSIAIPQKEGGSGFRLLGWGASALLHGGALAFLIYGLPHSVPQPAGPEIIPLEMAAAPPMPAMEATEATPAMEQVQAVSPDAAVATAEPPPVAVTSPEPVAAVEPPPPEAVTAEPPPDLAPPEVVQSVQPQEVQQAVAPDEVPLEVADIPPPPPAPPPPPPVRAAAPKLSPAPLRRTAPAAPSPSPSPAPAQASSAPAVPAPSSAQPAPRAAPRMVGGVTSNYTDRLSAALERAKRHVMGTTVRRNRNDVVMLYFRMRRDGALLAWRITQSSGDAVLDRAAGELIQRAALPPLPADMPGDVLELVVPIRFNR</sequence>
<organism evidence="8 9">
    <name type="scientific">Roseomonas marmotae</name>
    <dbReference type="NCBI Taxonomy" id="2768161"/>
    <lineage>
        <taxon>Bacteria</taxon>
        <taxon>Pseudomonadati</taxon>
        <taxon>Pseudomonadota</taxon>
        <taxon>Alphaproteobacteria</taxon>
        <taxon>Acetobacterales</taxon>
        <taxon>Roseomonadaceae</taxon>
        <taxon>Roseomonas</taxon>
    </lineage>
</organism>
<feature type="domain" description="TonB C-terminal" evidence="7">
    <location>
        <begin position="224"/>
        <end position="313"/>
    </location>
</feature>
<evidence type="ECO:0000256" key="1">
    <source>
        <dbReference type="ARBA" id="ARBA00004167"/>
    </source>
</evidence>
<name>A0ABS3KCY1_9PROT</name>
<feature type="compositionally biased region" description="Pro residues" evidence="5">
    <location>
        <begin position="150"/>
        <end position="163"/>
    </location>
</feature>
<proteinExistence type="predicted"/>
<dbReference type="SUPFAM" id="SSF74653">
    <property type="entry name" value="TolA/TonB C-terminal domain"/>
    <property type="match status" value="1"/>
</dbReference>
<dbReference type="InterPro" id="IPR006260">
    <property type="entry name" value="TonB/TolA_C"/>
</dbReference>
<dbReference type="RefSeq" id="WP_207447474.1">
    <property type="nucleotide sequence ID" value="NZ_CP061091.1"/>
</dbReference>
<reference evidence="8 9" key="1">
    <citation type="submission" date="2020-09" db="EMBL/GenBank/DDBJ databases">
        <title>Roseomonas.</title>
        <authorList>
            <person name="Zhu W."/>
        </authorList>
    </citation>
    <scope>NUCLEOTIDE SEQUENCE [LARGE SCALE GENOMIC DNA]</scope>
    <source>
        <strain evidence="8 9">1311</strain>
    </source>
</reference>
<dbReference type="Gene3D" id="3.30.1150.10">
    <property type="match status" value="1"/>
</dbReference>
<protein>
    <submittedName>
        <fullName evidence="8">TonB family protein</fullName>
    </submittedName>
</protein>
<feature type="compositionally biased region" description="Low complexity" evidence="5">
    <location>
        <begin position="164"/>
        <end position="181"/>
    </location>
</feature>
<keyword evidence="3 6" id="KW-1133">Transmembrane helix</keyword>
<evidence type="ECO:0000256" key="6">
    <source>
        <dbReference type="SAM" id="Phobius"/>
    </source>
</evidence>
<keyword evidence="9" id="KW-1185">Reference proteome</keyword>
<feature type="compositionally biased region" description="Low complexity" evidence="5">
    <location>
        <begin position="122"/>
        <end position="140"/>
    </location>
</feature>
<feature type="compositionally biased region" description="Low complexity" evidence="5">
    <location>
        <begin position="191"/>
        <end position="215"/>
    </location>
</feature>